<dbReference type="InterPro" id="IPR042123">
    <property type="entry name" value="Zip3/RNF212-like"/>
</dbReference>
<dbReference type="GO" id="GO:0008270">
    <property type="term" value="F:zinc ion binding"/>
    <property type="evidence" value="ECO:0007669"/>
    <property type="project" value="UniProtKB-KW"/>
</dbReference>
<dbReference type="GO" id="GO:0019789">
    <property type="term" value="F:SUMO transferase activity"/>
    <property type="evidence" value="ECO:0007669"/>
    <property type="project" value="InterPro"/>
</dbReference>
<proteinExistence type="predicted"/>
<dbReference type="Pfam" id="PF14634">
    <property type="entry name" value="zf-RING_5"/>
    <property type="match status" value="1"/>
</dbReference>
<evidence type="ECO:0000256" key="1">
    <source>
        <dbReference type="ARBA" id="ARBA00022723"/>
    </source>
</evidence>
<evidence type="ECO:0000259" key="7">
    <source>
        <dbReference type="PROSITE" id="PS50089"/>
    </source>
</evidence>
<organism evidence="8 9">
    <name type="scientific">Parascaris univalens</name>
    <name type="common">Nematode worm</name>
    <dbReference type="NCBI Taxonomy" id="6257"/>
    <lineage>
        <taxon>Eukaryota</taxon>
        <taxon>Metazoa</taxon>
        <taxon>Ecdysozoa</taxon>
        <taxon>Nematoda</taxon>
        <taxon>Chromadorea</taxon>
        <taxon>Rhabditida</taxon>
        <taxon>Spirurina</taxon>
        <taxon>Ascaridomorpha</taxon>
        <taxon>Ascaridoidea</taxon>
        <taxon>Ascarididae</taxon>
        <taxon>Parascaris</taxon>
    </lineage>
</organism>
<dbReference type="PROSITE" id="PS00518">
    <property type="entry name" value="ZF_RING_1"/>
    <property type="match status" value="1"/>
</dbReference>
<keyword evidence="1" id="KW-0479">Metal-binding</keyword>
<evidence type="ECO:0000256" key="6">
    <source>
        <dbReference type="SAM" id="MobiDB-lite"/>
    </source>
</evidence>
<evidence type="ECO:0000256" key="5">
    <source>
        <dbReference type="PROSITE-ProRule" id="PRU00175"/>
    </source>
</evidence>
<name>A0A915BTI0_PARUN</name>
<dbReference type="InterPro" id="IPR001841">
    <property type="entry name" value="Znf_RING"/>
</dbReference>
<dbReference type="PANTHER" id="PTHR22663:SF17">
    <property type="entry name" value="RING FINGER PROTEIN NARYA-RELATED"/>
    <property type="match status" value="1"/>
</dbReference>
<evidence type="ECO:0000256" key="2">
    <source>
        <dbReference type="ARBA" id="ARBA00022771"/>
    </source>
</evidence>
<dbReference type="AlphaFoldDB" id="A0A915BTI0"/>
<keyword evidence="3" id="KW-0862">Zinc</keyword>
<dbReference type="InterPro" id="IPR017907">
    <property type="entry name" value="Znf_RING_CS"/>
</dbReference>
<dbReference type="WBParaSite" id="PgR059_g003_t01">
    <property type="protein sequence ID" value="PgR059_g003_t01"/>
    <property type="gene ID" value="PgR059_g003"/>
</dbReference>
<reference evidence="9" key="1">
    <citation type="submission" date="2022-11" db="UniProtKB">
        <authorList>
            <consortium name="WormBaseParasite"/>
        </authorList>
    </citation>
    <scope>IDENTIFICATION</scope>
</reference>
<keyword evidence="4" id="KW-0469">Meiosis</keyword>
<sequence length="310" mass="34130">RCCMASSISWLHCNNCGALPVEKDNDISRFSIAGCGHVFCNECVSMSALSCFVCQHAPFYPRAIDSNLSPQLKSLFTPPRLVFRHVLERVQDVVAFQWAQFELSRALLQQNEYATHKSEQDNKSNTEINAELSEEIADLEACIRCTQRQLSAVQNVGNLNSMTSREVIDEGSQIPGSSKRQLAISPMLRNTVEADEPWSSNVRSRSVVHGNSRVEPSHILPPCDLSHDDGFPVGPRGCIAKRRSDGLVVSADDKSGVVVRPSSMKSSSASRQANDAIAVETMSTDDRGVGSSRLPELVACRNDIHSWRSR</sequence>
<keyword evidence="8" id="KW-1185">Reference proteome</keyword>
<dbReference type="GO" id="GO:0007131">
    <property type="term" value="P:reciprocal meiotic recombination"/>
    <property type="evidence" value="ECO:0007669"/>
    <property type="project" value="InterPro"/>
</dbReference>
<dbReference type="GO" id="GO:0007129">
    <property type="term" value="P:homologous chromosome pairing at meiosis"/>
    <property type="evidence" value="ECO:0007669"/>
    <property type="project" value="TreeGrafter"/>
</dbReference>
<evidence type="ECO:0000256" key="3">
    <source>
        <dbReference type="ARBA" id="ARBA00022833"/>
    </source>
</evidence>
<feature type="domain" description="RING-type" evidence="7">
    <location>
        <begin position="13"/>
        <end position="55"/>
    </location>
</feature>
<evidence type="ECO:0000313" key="9">
    <source>
        <dbReference type="WBParaSite" id="PgR059_g003_t01"/>
    </source>
</evidence>
<dbReference type="PROSITE" id="PS50089">
    <property type="entry name" value="ZF_RING_2"/>
    <property type="match status" value="1"/>
</dbReference>
<feature type="region of interest" description="Disordered" evidence="6">
    <location>
        <begin position="258"/>
        <end position="291"/>
    </location>
</feature>
<accession>A0A915BTI0</accession>
<dbReference type="GO" id="GO:0016925">
    <property type="term" value="P:protein sumoylation"/>
    <property type="evidence" value="ECO:0007669"/>
    <property type="project" value="TreeGrafter"/>
</dbReference>
<dbReference type="Proteomes" id="UP000887569">
    <property type="component" value="Unplaced"/>
</dbReference>
<evidence type="ECO:0000313" key="8">
    <source>
        <dbReference type="Proteomes" id="UP000887569"/>
    </source>
</evidence>
<keyword evidence="2 5" id="KW-0863">Zinc-finger</keyword>
<dbReference type="PANTHER" id="PTHR22663">
    <property type="entry name" value="RING FINGER PROTEIN NARYA-RELATED"/>
    <property type="match status" value="1"/>
</dbReference>
<dbReference type="GO" id="GO:0000795">
    <property type="term" value="C:synaptonemal complex"/>
    <property type="evidence" value="ECO:0007669"/>
    <property type="project" value="InterPro"/>
</dbReference>
<protein>
    <submittedName>
        <fullName evidence="9">RING-type domain-containing protein</fullName>
    </submittedName>
</protein>
<evidence type="ECO:0000256" key="4">
    <source>
        <dbReference type="ARBA" id="ARBA00023254"/>
    </source>
</evidence>